<proteinExistence type="predicted"/>
<accession>A0ABX6C9H5</accession>
<keyword evidence="3" id="KW-1185">Reference proteome</keyword>
<dbReference type="SUPFAM" id="SSF53474">
    <property type="entry name" value="alpha/beta-Hydrolases"/>
    <property type="match status" value="1"/>
</dbReference>
<sequence>MTTAKQYSQIDKVIYDIDRVKRGQEAFREGYTFFEEFPENKGVQFQVLKTVDANDPKNSHGYDTNGFQGMAVAPVSKAGEVDYSHITVAYAGTNQSDFKDIAEDLQGIGSGNRSTVDIGEEGQHNIIDSQFNSALKFYQQVYTEFPDAKLDTTGHSLGGAMALFVASHFQVRATVFSAPDPWKVMTDKERLWALAHPDLLTNYRHQGDPFSGGASTVVGVNGFTGTTVWSETTANGPTKDIDTHMLSSFKFDHQGRTKVLHRQMASDTALMEKKQSAIKQLAKSFKSSGGQFTLAEKIAVDAVEAASISDSLTRIAIDGISGIIQHYNAVIDEFEPLWQQTVKSAELIGEHLSHAAVMAELERAGVTHRSVVDEPIQELEAEIKAMRDIGNEYLALAQQTKTAVDYMMATDNELAEMFNHG</sequence>
<name>A0ABX6C9H5_9LACO</name>
<protein>
    <recommendedName>
        <fullName evidence="1">Fungal lipase-type domain-containing protein</fullName>
    </recommendedName>
</protein>
<evidence type="ECO:0000313" key="3">
    <source>
        <dbReference type="Proteomes" id="UP000326334"/>
    </source>
</evidence>
<gene>
    <name evidence="2" type="ORF">LG542_08250</name>
</gene>
<feature type="domain" description="Fungal lipase-type" evidence="1">
    <location>
        <begin position="132"/>
        <end position="173"/>
    </location>
</feature>
<organism evidence="2 3">
    <name type="scientific">Latilactobacillus graminis</name>
    <dbReference type="NCBI Taxonomy" id="60519"/>
    <lineage>
        <taxon>Bacteria</taxon>
        <taxon>Bacillati</taxon>
        <taxon>Bacillota</taxon>
        <taxon>Bacilli</taxon>
        <taxon>Lactobacillales</taxon>
        <taxon>Lactobacillaceae</taxon>
        <taxon>Latilactobacillus</taxon>
    </lineage>
</organism>
<evidence type="ECO:0000313" key="2">
    <source>
        <dbReference type="EMBL" id="QFP80203.1"/>
    </source>
</evidence>
<evidence type="ECO:0000259" key="1">
    <source>
        <dbReference type="Pfam" id="PF01764"/>
    </source>
</evidence>
<reference evidence="2 3" key="1">
    <citation type="submission" date="2019-10" db="EMBL/GenBank/DDBJ databases">
        <title>Genome sequencing of Lactobacillus graminis.</title>
        <authorList>
            <person name="Kim K."/>
        </authorList>
    </citation>
    <scope>NUCLEOTIDE SEQUENCE [LARGE SCALE GENOMIC DNA]</scope>
    <source>
        <strain evidence="2 3">LG542</strain>
    </source>
</reference>
<dbReference type="Proteomes" id="UP000326334">
    <property type="component" value="Chromosome"/>
</dbReference>
<dbReference type="RefSeq" id="WP_151886766.1">
    <property type="nucleotide sequence ID" value="NZ_CP045007.1"/>
</dbReference>
<dbReference type="InterPro" id="IPR029058">
    <property type="entry name" value="AB_hydrolase_fold"/>
</dbReference>
<dbReference type="EMBL" id="CP045007">
    <property type="protein sequence ID" value="QFP80203.1"/>
    <property type="molecule type" value="Genomic_DNA"/>
</dbReference>
<dbReference type="InterPro" id="IPR002921">
    <property type="entry name" value="Fungal_lipase-type"/>
</dbReference>
<dbReference type="Pfam" id="PF01764">
    <property type="entry name" value="Lipase_3"/>
    <property type="match status" value="1"/>
</dbReference>
<dbReference type="Gene3D" id="3.40.50.1820">
    <property type="entry name" value="alpha/beta hydrolase"/>
    <property type="match status" value="1"/>
</dbReference>